<dbReference type="Proteomes" id="UP000308133">
    <property type="component" value="Unassembled WGS sequence"/>
</dbReference>
<dbReference type="InterPro" id="IPR010920">
    <property type="entry name" value="LSM_dom_sf"/>
</dbReference>
<name>A0A4U7B8L0_9PEZI</name>
<keyword evidence="5 9" id="KW-0694">RNA-binding</keyword>
<comment type="similarity">
    <text evidence="2 9">Belongs to the snRNP Sm proteins family.</text>
</comment>
<evidence type="ECO:0000256" key="9">
    <source>
        <dbReference type="RuleBase" id="RU365048"/>
    </source>
</evidence>
<evidence type="ECO:0000259" key="10">
    <source>
        <dbReference type="PROSITE" id="PS52002"/>
    </source>
</evidence>
<dbReference type="PANTHER" id="PTHR15588">
    <property type="entry name" value="LSM1"/>
    <property type="match status" value="1"/>
</dbReference>
<sequence length="98" mass="10854">MSLQQYMNKKILVVTVDGRTLVGTLISCDQVTNLVLQDTVERIIRPADDPETSSEQPHGLYMIRGDNVVIAGLIDEAMDESIDWSKVRGDVIGSTKHI</sequence>
<dbReference type="SUPFAM" id="SSF50182">
    <property type="entry name" value="Sm-like ribonucleoproteins"/>
    <property type="match status" value="1"/>
</dbReference>
<keyword evidence="8 9" id="KW-0687">Ribonucleoprotein</keyword>
<accession>A0A4U7B8L0</accession>
<evidence type="ECO:0000313" key="11">
    <source>
        <dbReference type="EMBL" id="TKX23927.1"/>
    </source>
</evidence>
<comment type="caution">
    <text evidence="11">The sequence shown here is derived from an EMBL/GenBank/DDBJ whole genome shotgun (WGS) entry which is preliminary data.</text>
</comment>
<dbReference type="GO" id="GO:0000398">
    <property type="term" value="P:mRNA splicing, via spliceosome"/>
    <property type="evidence" value="ECO:0007669"/>
    <property type="project" value="UniProtKB-UniRule"/>
</dbReference>
<dbReference type="InterPro" id="IPR001163">
    <property type="entry name" value="Sm_dom_euk/arc"/>
</dbReference>
<dbReference type="InterPro" id="IPR034103">
    <property type="entry name" value="Lsm8"/>
</dbReference>
<keyword evidence="6 9" id="KW-0508">mRNA splicing</keyword>
<gene>
    <name evidence="9" type="primary">LSM8</name>
    <name evidence="11" type="ORF">C1H76_3865</name>
</gene>
<reference evidence="11 12" key="1">
    <citation type="submission" date="2018-02" db="EMBL/GenBank/DDBJ databases">
        <title>Draft genome sequences of Elsinoe sp., causing black scab on jojoba.</title>
        <authorList>
            <person name="Stodart B."/>
            <person name="Jeffress S."/>
            <person name="Ash G."/>
            <person name="Arun Chinnappa K."/>
        </authorList>
    </citation>
    <scope>NUCLEOTIDE SEQUENCE [LARGE SCALE GENOMIC DNA]</scope>
    <source>
        <strain evidence="11 12">Hillstone_2</strain>
    </source>
</reference>
<evidence type="ECO:0000256" key="4">
    <source>
        <dbReference type="ARBA" id="ARBA00022728"/>
    </source>
</evidence>
<proteinExistence type="inferred from homology"/>
<evidence type="ECO:0000256" key="8">
    <source>
        <dbReference type="ARBA" id="ARBA00023274"/>
    </source>
</evidence>
<comment type="subcellular location">
    <subcellularLocation>
        <location evidence="1 9">Nucleus</location>
    </subcellularLocation>
</comment>
<dbReference type="CDD" id="cd01727">
    <property type="entry name" value="LSm8"/>
    <property type="match status" value="1"/>
</dbReference>
<protein>
    <recommendedName>
        <fullName evidence="9">LSM2-LSM8 complex subunit LSM8</fullName>
    </recommendedName>
</protein>
<dbReference type="Pfam" id="PF01423">
    <property type="entry name" value="LSM"/>
    <property type="match status" value="1"/>
</dbReference>
<dbReference type="InterPro" id="IPR044642">
    <property type="entry name" value="PTHR15588"/>
</dbReference>
<dbReference type="InterPro" id="IPR047575">
    <property type="entry name" value="Sm"/>
</dbReference>
<evidence type="ECO:0000256" key="2">
    <source>
        <dbReference type="ARBA" id="ARBA00006850"/>
    </source>
</evidence>
<evidence type="ECO:0000256" key="1">
    <source>
        <dbReference type="ARBA" id="ARBA00004123"/>
    </source>
</evidence>
<dbReference type="FunFam" id="2.30.30.100:FF:000027">
    <property type="entry name" value="U6 snRNA-associated Sm-like protein LSm8"/>
    <property type="match status" value="1"/>
</dbReference>
<dbReference type="GO" id="GO:0071011">
    <property type="term" value="C:precatalytic spliceosome"/>
    <property type="evidence" value="ECO:0007669"/>
    <property type="project" value="TreeGrafter"/>
</dbReference>
<keyword evidence="3 9" id="KW-0507">mRNA processing</keyword>
<dbReference type="PROSITE" id="PS52002">
    <property type="entry name" value="SM"/>
    <property type="match status" value="1"/>
</dbReference>
<comment type="subunit">
    <text evidence="9">LSm subunits form a heteromer with a doughnut shape.</text>
</comment>
<dbReference type="SMART" id="SM00651">
    <property type="entry name" value="Sm"/>
    <property type="match status" value="1"/>
</dbReference>
<evidence type="ECO:0000256" key="7">
    <source>
        <dbReference type="ARBA" id="ARBA00023242"/>
    </source>
</evidence>
<keyword evidence="4 9" id="KW-0747">Spliceosome</keyword>
<dbReference type="GO" id="GO:0005688">
    <property type="term" value="C:U6 snRNP"/>
    <property type="evidence" value="ECO:0007669"/>
    <property type="project" value="UniProtKB-UniRule"/>
</dbReference>
<keyword evidence="7 9" id="KW-0539">Nucleus</keyword>
<feature type="domain" description="Sm" evidence="10">
    <location>
        <begin position="1"/>
        <end position="77"/>
    </location>
</feature>
<dbReference type="GO" id="GO:0003729">
    <property type="term" value="F:mRNA binding"/>
    <property type="evidence" value="ECO:0007669"/>
    <property type="project" value="TreeGrafter"/>
</dbReference>
<evidence type="ECO:0000256" key="3">
    <source>
        <dbReference type="ARBA" id="ARBA00022664"/>
    </source>
</evidence>
<evidence type="ECO:0000256" key="6">
    <source>
        <dbReference type="ARBA" id="ARBA00023187"/>
    </source>
</evidence>
<organism evidence="11 12">
    <name type="scientific">Elsinoe australis</name>
    <dbReference type="NCBI Taxonomy" id="40998"/>
    <lineage>
        <taxon>Eukaryota</taxon>
        <taxon>Fungi</taxon>
        <taxon>Dikarya</taxon>
        <taxon>Ascomycota</taxon>
        <taxon>Pezizomycotina</taxon>
        <taxon>Dothideomycetes</taxon>
        <taxon>Dothideomycetidae</taxon>
        <taxon>Myriangiales</taxon>
        <taxon>Elsinoaceae</taxon>
        <taxon>Elsinoe</taxon>
    </lineage>
</organism>
<comment type="function">
    <text evidence="9">Plays role in pre-mRNA splicing as component of the U4/U6-U5 tri-snRNP complex that is involved in spliceosome assembly, and as component of the precatalytic spliceosome (spliceosome B complex). The heptameric LSM2-8 complex binds specifically to the 3'-terminal U-tract of U6 snRNA.</text>
</comment>
<dbReference type="Gene3D" id="2.30.30.100">
    <property type="match status" value="1"/>
</dbReference>
<dbReference type="PANTHER" id="PTHR15588:SF9">
    <property type="entry name" value="U6 SNRNA-ASSOCIATED SM-LIKE PROTEIN LSM8"/>
    <property type="match status" value="1"/>
</dbReference>
<dbReference type="EMBL" id="PTQR01000050">
    <property type="protein sequence ID" value="TKX23927.1"/>
    <property type="molecule type" value="Genomic_DNA"/>
</dbReference>
<dbReference type="AlphaFoldDB" id="A0A4U7B8L0"/>
<evidence type="ECO:0000313" key="12">
    <source>
        <dbReference type="Proteomes" id="UP000308133"/>
    </source>
</evidence>
<dbReference type="GO" id="GO:0046540">
    <property type="term" value="C:U4/U6 x U5 tri-snRNP complex"/>
    <property type="evidence" value="ECO:0007669"/>
    <property type="project" value="UniProtKB-UniRule"/>
</dbReference>
<evidence type="ECO:0000256" key="5">
    <source>
        <dbReference type="ARBA" id="ARBA00022884"/>
    </source>
</evidence>